<gene>
    <name evidence="4" type="ORF">CER18_04770</name>
</gene>
<evidence type="ECO:0000259" key="3">
    <source>
        <dbReference type="PROSITE" id="PS51208"/>
    </source>
</evidence>
<dbReference type="Pfam" id="PF03797">
    <property type="entry name" value="Autotransporter"/>
    <property type="match status" value="1"/>
</dbReference>
<feature type="compositionally biased region" description="Polar residues" evidence="1">
    <location>
        <begin position="340"/>
        <end position="364"/>
    </location>
</feature>
<dbReference type="GO" id="GO:0019867">
    <property type="term" value="C:outer membrane"/>
    <property type="evidence" value="ECO:0007669"/>
    <property type="project" value="InterPro"/>
</dbReference>
<feature type="compositionally biased region" description="Basic and acidic residues" evidence="1">
    <location>
        <begin position="285"/>
        <end position="297"/>
    </location>
</feature>
<evidence type="ECO:0000313" key="4">
    <source>
        <dbReference type="EMBL" id="PIT68986.1"/>
    </source>
</evidence>
<comment type="caution">
    <text evidence="4">The sequence shown here is derived from an EMBL/GenBank/DDBJ whole genome shotgun (WGS) entry which is preliminary data.</text>
</comment>
<keyword evidence="2" id="KW-0732">Signal</keyword>
<dbReference type="InterPro" id="IPR006315">
    <property type="entry name" value="OM_autotransptr_brl_dom"/>
</dbReference>
<protein>
    <submittedName>
        <fullName evidence="4">Autotransporter outer membrane beta-barrel domain-containing protein</fullName>
    </submittedName>
</protein>
<dbReference type="PROSITE" id="PS51208">
    <property type="entry name" value="AUTOTRANSPORTER"/>
    <property type="match status" value="1"/>
</dbReference>
<dbReference type="InterPro" id="IPR036709">
    <property type="entry name" value="Autotransporte_beta_dom_sf"/>
</dbReference>
<dbReference type="InterPro" id="IPR005546">
    <property type="entry name" value="Autotransporte_beta"/>
</dbReference>
<dbReference type="Proteomes" id="UP000229839">
    <property type="component" value="Unassembled WGS sequence"/>
</dbReference>
<dbReference type="SMART" id="SM00869">
    <property type="entry name" value="Autotransporter"/>
    <property type="match status" value="1"/>
</dbReference>
<feature type="compositionally biased region" description="Polar residues" evidence="1">
    <location>
        <begin position="302"/>
        <end position="311"/>
    </location>
</feature>
<proteinExistence type="predicted"/>
<feature type="compositionally biased region" description="Low complexity" evidence="1">
    <location>
        <begin position="604"/>
        <end position="615"/>
    </location>
</feature>
<dbReference type="SUPFAM" id="SSF103515">
    <property type="entry name" value="Autotransporter"/>
    <property type="match status" value="1"/>
</dbReference>
<dbReference type="RefSeq" id="WP_100128940.1">
    <property type="nucleotide sequence ID" value="NZ_CADDYI010000009.1"/>
</dbReference>
<dbReference type="Gene3D" id="2.40.128.130">
    <property type="entry name" value="Autotransporter beta-domain"/>
    <property type="match status" value="1"/>
</dbReference>
<dbReference type="NCBIfam" id="TIGR01414">
    <property type="entry name" value="autotrans_barl"/>
    <property type="match status" value="1"/>
</dbReference>
<evidence type="ECO:0000313" key="5">
    <source>
        <dbReference type="Proteomes" id="UP000229839"/>
    </source>
</evidence>
<name>A0A2M6US34_9HYPH</name>
<accession>A0A2M6US34</accession>
<feature type="region of interest" description="Disordered" evidence="1">
    <location>
        <begin position="604"/>
        <end position="624"/>
    </location>
</feature>
<reference evidence="4 5" key="1">
    <citation type="submission" date="2017-06" db="EMBL/GenBank/DDBJ databases">
        <title>Draft genome of Bartonella tribocorum strain L103, isolated from a rodent in Laos.</title>
        <authorList>
            <person name="Hadjadj L."/>
            <person name="Jiyipong T."/>
            <person name="Morand S."/>
            <person name="Diene S.M."/>
            <person name="Rolain J.-M."/>
        </authorList>
    </citation>
    <scope>NUCLEOTIDE SEQUENCE [LARGE SCALE GENOMIC DNA]</scope>
    <source>
        <strain evidence="4 5">L103</strain>
    </source>
</reference>
<evidence type="ECO:0000256" key="2">
    <source>
        <dbReference type="SAM" id="SignalP"/>
    </source>
</evidence>
<feature type="compositionally biased region" description="Basic and acidic residues" evidence="1">
    <location>
        <begin position="245"/>
        <end position="264"/>
    </location>
</feature>
<organism evidence="4 5">
    <name type="scientific">Bartonella tribocorum</name>
    <dbReference type="NCBI Taxonomy" id="85701"/>
    <lineage>
        <taxon>Bacteria</taxon>
        <taxon>Pseudomonadati</taxon>
        <taxon>Pseudomonadota</taxon>
        <taxon>Alphaproteobacteria</taxon>
        <taxon>Hyphomicrobiales</taxon>
        <taxon>Bartonellaceae</taxon>
        <taxon>Bartonella</taxon>
    </lineage>
</organism>
<dbReference type="AlphaFoldDB" id="A0A2M6US34"/>
<evidence type="ECO:0000256" key="1">
    <source>
        <dbReference type="SAM" id="MobiDB-lite"/>
    </source>
</evidence>
<feature type="region of interest" description="Disordered" evidence="1">
    <location>
        <begin position="241"/>
        <end position="364"/>
    </location>
</feature>
<dbReference type="OrthoDB" id="7922675at2"/>
<feature type="signal peptide" evidence="2">
    <location>
        <begin position="1"/>
        <end position="22"/>
    </location>
</feature>
<feature type="compositionally biased region" description="Polar residues" evidence="1">
    <location>
        <begin position="318"/>
        <end position="328"/>
    </location>
</feature>
<dbReference type="EMBL" id="NJGE01000009">
    <property type="protein sequence ID" value="PIT68986.1"/>
    <property type="molecule type" value="Genomic_DNA"/>
</dbReference>
<sequence length="717" mass="79253">MRRNLLLCTAACALFFSSFTFTSTSTASSLSSEARHALEEIVKLPQQYRHAIDLINTPTQAEKNLEKIASGAMMGDNSHFKQALQNSMDNVRDTINSSFAGAGRYGSGAHTEVLAREMDNIRTQAMANQYNQNLQHMMKAKAQLDHLRQNRLIQAANLLRGYDKAVSDAAKAAAILEADNQQRVNTARQQWTTQDNHEWNKLQNKAEILHKAAKMDSALQGQNKELSNTLRKAVLDTLNNDEITNVERKEETSPPPSEKNKHSIIDSNTIQERVSDKLPSADVISQHKENTSLRTDRGITQLGINKNTQSDVKLKANPASSASKTALNPSAEAHLKSPSKIDNTSTTNAKSTSQLTDDKATATSSLDGIENSKTLTPQIENSLVMPIAMFAVGVADVNNQNTLLDNMQITMFEPKDYQERSIFLSTYGNKNTFFSRIHSKQESAQTEQDSIQKKQESVQAEEEGIHANIRADIRYAALQAGATLIARKDQNISTNFGFFGTYGKLFFAPKNAENFHKKMFDKWSLTAYGNIQHDSGIYASAFLSYGIFKENMSKNFIEGSPQINNSKTLGAAATVGQKLSTSFEGVILEPQAQLVYQRLMLGSSSDNNSSSNDSSSSDEDTSKIDISKPDQWLLRIGGRLTQNKGHALSFYGKLNLIKTFSKNFQLAAMGSLVEGGFGIHAYLSQNIELHSDLSYQHKFKKIGISGINVSAGMRYHF</sequence>
<feature type="domain" description="Autotransporter" evidence="3">
    <location>
        <begin position="415"/>
        <end position="717"/>
    </location>
</feature>
<feature type="chain" id="PRO_5014902127" evidence="2">
    <location>
        <begin position="23"/>
        <end position="717"/>
    </location>
</feature>